<comment type="caution">
    <text evidence="6">The sequence shown here is derived from an EMBL/GenBank/DDBJ whole genome shotgun (WGS) entry which is preliminary data.</text>
</comment>
<dbReference type="Gene3D" id="1.10.510.10">
    <property type="entry name" value="Transferase(Phosphotransferase) domain 1"/>
    <property type="match status" value="1"/>
</dbReference>
<name>A0A436ZR69_ARTFL</name>
<feature type="compositionally biased region" description="Polar residues" evidence="4">
    <location>
        <begin position="412"/>
        <end position="437"/>
    </location>
</feature>
<feature type="domain" description="Fungal-type protein kinase" evidence="5">
    <location>
        <begin position="283"/>
        <end position="582"/>
    </location>
</feature>
<dbReference type="GO" id="GO:0004674">
    <property type="term" value="F:protein serine/threonine kinase activity"/>
    <property type="evidence" value="ECO:0007669"/>
    <property type="project" value="UniProtKB-EC"/>
</dbReference>
<dbReference type="OrthoDB" id="5584477at2759"/>
<dbReference type="InterPro" id="IPR008266">
    <property type="entry name" value="Tyr_kinase_AS"/>
</dbReference>
<dbReference type="VEuPathDB" id="FungiDB:DFL_009282"/>
<reference evidence="6 7" key="1">
    <citation type="submission" date="2019-01" db="EMBL/GenBank/DDBJ databases">
        <title>Intercellular communication is required for trap formation in the nematode-trapping fungus Duddingtonia flagrans.</title>
        <authorList>
            <person name="Youssar L."/>
            <person name="Wernet V."/>
            <person name="Hensel N."/>
            <person name="Hildebrandt H.-G."/>
            <person name="Fischer R."/>
        </authorList>
    </citation>
    <scope>NUCLEOTIDE SEQUENCE [LARGE SCALE GENOMIC DNA]</scope>
    <source>
        <strain evidence="6 7">CBS H-5679</strain>
    </source>
</reference>
<evidence type="ECO:0000256" key="2">
    <source>
        <dbReference type="ARBA" id="ARBA00047899"/>
    </source>
</evidence>
<dbReference type="STRING" id="97331.A0A436ZR69"/>
<dbReference type="EC" id="2.7.11.1" evidence="1"/>
<evidence type="ECO:0000256" key="1">
    <source>
        <dbReference type="ARBA" id="ARBA00012513"/>
    </source>
</evidence>
<dbReference type="InterPro" id="IPR011009">
    <property type="entry name" value="Kinase-like_dom_sf"/>
</dbReference>
<dbReference type="PROSITE" id="PS00109">
    <property type="entry name" value="PROTEIN_KINASE_TYR"/>
    <property type="match status" value="1"/>
</dbReference>
<dbReference type="EMBL" id="SAEB01000012">
    <property type="protein sequence ID" value="RVD81418.1"/>
    <property type="molecule type" value="Genomic_DNA"/>
</dbReference>
<evidence type="ECO:0000313" key="7">
    <source>
        <dbReference type="Proteomes" id="UP000283090"/>
    </source>
</evidence>
<accession>A0A436ZR69</accession>
<dbReference type="Pfam" id="PF17667">
    <property type="entry name" value="Pkinase_fungal"/>
    <property type="match status" value="1"/>
</dbReference>
<dbReference type="PANTHER" id="PTHR38248">
    <property type="entry name" value="FUNK1 6"/>
    <property type="match status" value="1"/>
</dbReference>
<keyword evidence="7" id="KW-1185">Reference proteome</keyword>
<dbReference type="PANTHER" id="PTHR38248:SF2">
    <property type="entry name" value="FUNK1 11"/>
    <property type="match status" value="1"/>
</dbReference>
<comment type="catalytic activity">
    <reaction evidence="3">
        <text>L-seryl-[protein] + ATP = O-phospho-L-seryl-[protein] + ADP + H(+)</text>
        <dbReference type="Rhea" id="RHEA:17989"/>
        <dbReference type="Rhea" id="RHEA-COMP:9863"/>
        <dbReference type="Rhea" id="RHEA-COMP:11604"/>
        <dbReference type="ChEBI" id="CHEBI:15378"/>
        <dbReference type="ChEBI" id="CHEBI:29999"/>
        <dbReference type="ChEBI" id="CHEBI:30616"/>
        <dbReference type="ChEBI" id="CHEBI:83421"/>
        <dbReference type="ChEBI" id="CHEBI:456216"/>
        <dbReference type="EC" id="2.7.11.1"/>
    </reaction>
</comment>
<evidence type="ECO:0000256" key="3">
    <source>
        <dbReference type="ARBA" id="ARBA00048679"/>
    </source>
</evidence>
<protein>
    <recommendedName>
        <fullName evidence="1">non-specific serine/threonine protein kinase</fullName>
        <ecNumber evidence="1">2.7.11.1</ecNumber>
    </recommendedName>
</protein>
<dbReference type="GeneID" id="93591593"/>
<sequence length="679" mass="76158">MADRLQLKIIEENPIAEGLGAILFNKCSSVPCTPDVLDELSREDLQKLAMNLLFLMQSLPIVDQLASSYFDFDRIRPLLNAVLSENPDDILIWTQVYNAITESTPPPRPVVSSVQQTPAFRNTSSLANSAEHQKDMDDGLKKELDPMYIGVPDFHETYFGDVAGLETASKAVFEKCVEGSNPLFHEGEGWSGWPKNANQDGVLKWFADVSEKLVEFAEGHKSIPTQRKLLANPNAPIGGSVATRKMDIGFADCSKARKGSRYQWSQVLVPGELKSNPSADRASELGFDSTIITSNGERYIEIERNGIQERLIIDKKMLRASCIVGRATTCWKAHWEGDAKRPLVIKDSWQYMEREEEGDLLREATNRGVVNLGRYYHHYTVQALGTDDDIRSNVRKGLDITKAEKCRLERSMTPSTADSRKSSGSTANRKRSASQSDAPPPSKRSRLASSTNIDSSELPNRVHRRIILRDYGEHIYNASSRAALLGALEGCIEGHESLHKAGILHRDISINNLMINEDEENPSCSSFLIDLDLSIKKEREGVTEANGKTGTRAFMAIGVLDGEKHSFMHDLESFFWVLFWICIHYKEPGKAIGATEFDRWNYENDFALAMFKRGVISDELAFLNLANSRFTPYYQPLIPCINKLRREVFPNGHSGAEERGIRLLSSPQQLEQITVRPCK</sequence>
<dbReference type="InterPro" id="IPR040976">
    <property type="entry name" value="Pkinase_fungal"/>
</dbReference>
<dbReference type="AlphaFoldDB" id="A0A436ZR69"/>
<comment type="catalytic activity">
    <reaction evidence="2">
        <text>L-threonyl-[protein] + ATP = O-phospho-L-threonyl-[protein] + ADP + H(+)</text>
        <dbReference type="Rhea" id="RHEA:46608"/>
        <dbReference type="Rhea" id="RHEA-COMP:11060"/>
        <dbReference type="Rhea" id="RHEA-COMP:11605"/>
        <dbReference type="ChEBI" id="CHEBI:15378"/>
        <dbReference type="ChEBI" id="CHEBI:30013"/>
        <dbReference type="ChEBI" id="CHEBI:30616"/>
        <dbReference type="ChEBI" id="CHEBI:61977"/>
        <dbReference type="ChEBI" id="CHEBI:456216"/>
        <dbReference type="EC" id="2.7.11.1"/>
    </reaction>
</comment>
<gene>
    <name evidence="6" type="ORF">DFL_009282</name>
</gene>
<evidence type="ECO:0000259" key="5">
    <source>
        <dbReference type="Pfam" id="PF17667"/>
    </source>
</evidence>
<feature type="region of interest" description="Disordered" evidence="4">
    <location>
        <begin position="405"/>
        <end position="455"/>
    </location>
</feature>
<dbReference type="SUPFAM" id="SSF56112">
    <property type="entry name" value="Protein kinase-like (PK-like)"/>
    <property type="match status" value="1"/>
</dbReference>
<organism evidence="6 7">
    <name type="scientific">Arthrobotrys flagrans</name>
    <name type="common">Nematode-trapping fungus</name>
    <name type="synonym">Trichothecium flagrans</name>
    <dbReference type="NCBI Taxonomy" id="97331"/>
    <lineage>
        <taxon>Eukaryota</taxon>
        <taxon>Fungi</taxon>
        <taxon>Dikarya</taxon>
        <taxon>Ascomycota</taxon>
        <taxon>Pezizomycotina</taxon>
        <taxon>Orbiliomycetes</taxon>
        <taxon>Orbiliales</taxon>
        <taxon>Orbiliaceae</taxon>
        <taxon>Arthrobotrys</taxon>
    </lineage>
</organism>
<evidence type="ECO:0000256" key="4">
    <source>
        <dbReference type="SAM" id="MobiDB-lite"/>
    </source>
</evidence>
<evidence type="ECO:0000313" key="6">
    <source>
        <dbReference type="EMBL" id="RVD81418.1"/>
    </source>
</evidence>
<dbReference type="Proteomes" id="UP000283090">
    <property type="component" value="Unassembled WGS sequence"/>
</dbReference>
<proteinExistence type="predicted"/>
<dbReference type="RefSeq" id="XP_067486962.1">
    <property type="nucleotide sequence ID" value="XM_067639144.1"/>
</dbReference>